<accession>A0A9N9FLL9</accession>
<dbReference type="GO" id="GO:0006357">
    <property type="term" value="P:regulation of transcription by RNA polymerase II"/>
    <property type="evidence" value="ECO:0007669"/>
    <property type="project" value="InterPro"/>
</dbReference>
<dbReference type="AlphaFoldDB" id="A0A9N9FLL9"/>
<dbReference type="Proteomes" id="UP000789831">
    <property type="component" value="Unassembled WGS sequence"/>
</dbReference>
<evidence type="ECO:0000256" key="5">
    <source>
        <dbReference type="ARBA" id="ARBA00023163"/>
    </source>
</evidence>
<sequence length="297" mass="32681">MYDPNDTLSPNTIDTLVAIFDEPLASTSGTGGGTSTTTDLSNVMPYSLDLNLNLVPVDVPGNDSVSGNANLAATTAANTSNTGVGVPLGNTILGGFDVLDNSTTTATGGLKNVQPINSQQQPPQQPHLQDVFPREEFKFLPKIYELFDVFESKTDSRPQVHQLMEKLRHQFEHGRSILENLPGVDLVREQQDRLIHNQKEYLLKRKAQRQKYLNLPLLKNTFGPRVTHHRTSSKLIDSAIALPSNDSIMINIDSNDNTKNDNEHEQTTTVAPTFDVVDSVNIDELFTFELGNDLSIG</sequence>
<dbReference type="OrthoDB" id="5528926at2759"/>
<evidence type="ECO:0000313" key="8">
    <source>
        <dbReference type="EMBL" id="CAG8545006.1"/>
    </source>
</evidence>
<evidence type="ECO:0000256" key="3">
    <source>
        <dbReference type="ARBA" id="ARBA00023015"/>
    </source>
</evidence>
<organism evidence="8 9">
    <name type="scientific">Ambispora gerdemannii</name>
    <dbReference type="NCBI Taxonomy" id="144530"/>
    <lineage>
        <taxon>Eukaryota</taxon>
        <taxon>Fungi</taxon>
        <taxon>Fungi incertae sedis</taxon>
        <taxon>Mucoromycota</taxon>
        <taxon>Glomeromycotina</taxon>
        <taxon>Glomeromycetes</taxon>
        <taxon>Archaeosporales</taxon>
        <taxon>Ambisporaceae</taxon>
        <taxon>Ambispora</taxon>
    </lineage>
</organism>
<keyword evidence="5 7" id="KW-0804">Transcription</keyword>
<reference evidence="8" key="1">
    <citation type="submission" date="2021-06" db="EMBL/GenBank/DDBJ databases">
        <authorList>
            <person name="Kallberg Y."/>
            <person name="Tangrot J."/>
            <person name="Rosling A."/>
        </authorList>
    </citation>
    <scope>NUCLEOTIDE SEQUENCE</scope>
    <source>
        <strain evidence="8">MT106</strain>
    </source>
</reference>
<comment type="similarity">
    <text evidence="2 7">Belongs to the Mediator complex subunit 9 family.</text>
</comment>
<proteinExistence type="inferred from homology"/>
<keyword evidence="3 7" id="KW-0805">Transcription regulation</keyword>
<gene>
    <name evidence="7" type="primary">MED9</name>
    <name evidence="8" type="ORF">AGERDE_LOCUS6376</name>
</gene>
<evidence type="ECO:0000313" key="9">
    <source>
        <dbReference type="Proteomes" id="UP000789831"/>
    </source>
</evidence>
<name>A0A9N9FLL9_9GLOM</name>
<comment type="subcellular location">
    <subcellularLocation>
        <location evidence="1 7">Nucleus</location>
    </subcellularLocation>
</comment>
<comment type="function">
    <text evidence="7">Component of the Mediator complex, a coactivator involved in the regulated transcription of nearly all RNA polymerase II-dependent genes. Mediator functions as a bridge to convey information from gene-specific regulatory proteins to the basal RNA polymerase II transcription machinery. Mediator is recruited to promoters by direct interactions with regulatory proteins and serves as a scaffold for the assembly of a functional preinitiation complex with RNA polymerase II and the general transcription factors.</text>
</comment>
<dbReference type="InterPro" id="IPR011425">
    <property type="entry name" value="Med9"/>
</dbReference>
<evidence type="ECO:0000256" key="2">
    <source>
        <dbReference type="ARBA" id="ARBA00008089"/>
    </source>
</evidence>
<keyword evidence="4 7" id="KW-0010">Activator</keyword>
<protein>
    <recommendedName>
        <fullName evidence="7">Mediator of RNA polymerase II transcription subunit 9</fullName>
    </recommendedName>
    <alternativeName>
        <fullName evidence="7">Mediator complex subunit 9</fullName>
    </alternativeName>
</protein>
<evidence type="ECO:0000256" key="1">
    <source>
        <dbReference type="ARBA" id="ARBA00004123"/>
    </source>
</evidence>
<keyword evidence="6 7" id="KW-0539">Nucleus</keyword>
<evidence type="ECO:0000256" key="6">
    <source>
        <dbReference type="ARBA" id="ARBA00023242"/>
    </source>
</evidence>
<evidence type="ECO:0000256" key="7">
    <source>
        <dbReference type="RuleBase" id="RU364145"/>
    </source>
</evidence>
<comment type="caution">
    <text evidence="8">The sequence shown here is derived from an EMBL/GenBank/DDBJ whole genome shotgun (WGS) entry which is preliminary data.</text>
</comment>
<dbReference type="GO" id="GO:0003712">
    <property type="term" value="F:transcription coregulator activity"/>
    <property type="evidence" value="ECO:0007669"/>
    <property type="project" value="InterPro"/>
</dbReference>
<dbReference type="EMBL" id="CAJVPL010000983">
    <property type="protein sequence ID" value="CAG8545006.1"/>
    <property type="molecule type" value="Genomic_DNA"/>
</dbReference>
<evidence type="ECO:0000256" key="4">
    <source>
        <dbReference type="ARBA" id="ARBA00023159"/>
    </source>
</evidence>
<dbReference type="GO" id="GO:0016592">
    <property type="term" value="C:mediator complex"/>
    <property type="evidence" value="ECO:0007669"/>
    <property type="project" value="InterPro"/>
</dbReference>
<comment type="subunit">
    <text evidence="7">Component of the Mediator complex.</text>
</comment>
<keyword evidence="9" id="KW-1185">Reference proteome</keyword>
<dbReference type="Pfam" id="PF07544">
    <property type="entry name" value="Med9"/>
    <property type="match status" value="1"/>
</dbReference>